<evidence type="ECO:0000259" key="1">
    <source>
        <dbReference type="PROSITE" id="PS51186"/>
    </source>
</evidence>
<dbReference type="GO" id="GO:0016740">
    <property type="term" value="F:transferase activity"/>
    <property type="evidence" value="ECO:0007669"/>
    <property type="project" value="UniProtKB-KW"/>
</dbReference>
<protein>
    <submittedName>
        <fullName evidence="2">GNAT family protein</fullName>
        <ecNumber evidence="2">2.-.-.-</ecNumber>
    </submittedName>
</protein>
<dbReference type="RefSeq" id="WP_213401982.1">
    <property type="nucleotide sequence ID" value="NZ_JAHBMK020000001.1"/>
</dbReference>
<reference evidence="2" key="1">
    <citation type="submission" date="2023-07" db="EMBL/GenBank/DDBJ databases">
        <title>Biological control against Fusarium languescens, the causal agent of wilt in Jalapeno peppers, by a novel bacterial subspecies: Bacillus cabrialesii subsp. tritici TSO2.</title>
        <authorList>
            <person name="Montoya-Martinez A.C."/>
            <person name="Figueroa-Brambila K.M."/>
            <person name="Escalante-Beltran A."/>
            <person name="Lopez-Montoya N.D."/>
            <person name="Valenzuela-Ruiz V."/>
            <person name="Parra-Cota F.I."/>
            <person name="Estrada Alvarado M.I."/>
            <person name="De Los Santos Villalobos S."/>
        </authorList>
    </citation>
    <scope>NUCLEOTIDE SEQUENCE</scope>
    <source>
        <strain evidence="2">TSO2</strain>
    </source>
</reference>
<keyword evidence="2" id="KW-0808">Transferase</keyword>
<dbReference type="InterPro" id="IPR000182">
    <property type="entry name" value="GNAT_dom"/>
</dbReference>
<evidence type="ECO:0000313" key="3">
    <source>
        <dbReference type="Proteomes" id="UP001177121"/>
    </source>
</evidence>
<dbReference type="PROSITE" id="PS51186">
    <property type="entry name" value="GNAT"/>
    <property type="match status" value="1"/>
</dbReference>
<proteinExistence type="predicted"/>
<keyword evidence="3" id="KW-1185">Reference proteome</keyword>
<dbReference type="PANTHER" id="PTHR43610:SF1">
    <property type="entry name" value="N-ACETYLTRANSFERASE DOMAIN-CONTAINING PROTEIN"/>
    <property type="match status" value="1"/>
</dbReference>
<feature type="domain" description="N-acetyltransferase" evidence="1">
    <location>
        <begin position="13"/>
        <end position="175"/>
    </location>
</feature>
<evidence type="ECO:0000313" key="2">
    <source>
        <dbReference type="EMBL" id="MDO8224167.1"/>
    </source>
</evidence>
<accession>A0ABT9DHJ8</accession>
<dbReference type="Pfam" id="PF13302">
    <property type="entry name" value="Acetyltransf_3"/>
    <property type="match status" value="1"/>
</dbReference>
<organism evidence="2 3">
    <name type="scientific">Bacillus cabrialesii subsp. tritici</name>
    <dbReference type="NCBI Taxonomy" id="2944916"/>
    <lineage>
        <taxon>Bacteria</taxon>
        <taxon>Bacillati</taxon>
        <taxon>Bacillota</taxon>
        <taxon>Bacilli</taxon>
        <taxon>Bacillales</taxon>
        <taxon>Bacillaceae</taxon>
        <taxon>Bacillus</taxon>
        <taxon>Bacillus cabrialesii</taxon>
    </lineage>
</organism>
<dbReference type="EMBL" id="JAHBMK020000001">
    <property type="protein sequence ID" value="MDO8224167.1"/>
    <property type="molecule type" value="Genomic_DNA"/>
</dbReference>
<comment type="caution">
    <text evidence="2">The sequence shown here is derived from an EMBL/GenBank/DDBJ whole genome shotgun (WGS) entry which is preliminary data.</text>
</comment>
<gene>
    <name evidence="2" type="ORF">KHP33_004665</name>
</gene>
<dbReference type="SUPFAM" id="SSF55729">
    <property type="entry name" value="Acyl-CoA N-acyltransferases (Nat)"/>
    <property type="match status" value="1"/>
</dbReference>
<sequence length="212" mass="24350">MNVTLRELTGELIRVVPMDKSHIQGLYEAAKDENIWAHLPKTITTLHDMEAFVEEALKTKESGTEFPFVIIHLETGKIVGTTRFLYMSSASRSLEIGWTWFHPSVWGTSVNTECKYLLLQYCFEQLATIRVQFKTDERNIRSQKAIERLGAVKEGILRNQMIRKDGTFRNSVFYSIIDSDWPSVKLHLEQRLKLTFTVCDEGGVQTGTNAQF</sequence>
<dbReference type="Proteomes" id="UP001177121">
    <property type="component" value="Unassembled WGS sequence"/>
</dbReference>
<dbReference type="PANTHER" id="PTHR43610">
    <property type="entry name" value="BLL6696 PROTEIN"/>
    <property type="match status" value="1"/>
</dbReference>
<name>A0ABT9DHJ8_9BACI</name>
<dbReference type="InterPro" id="IPR016181">
    <property type="entry name" value="Acyl_CoA_acyltransferase"/>
</dbReference>
<dbReference type="Gene3D" id="3.40.630.30">
    <property type="match status" value="1"/>
</dbReference>
<dbReference type="EC" id="2.-.-.-" evidence="2"/>